<dbReference type="SUPFAM" id="SSF52540">
    <property type="entry name" value="P-loop containing nucleoside triphosphate hydrolases"/>
    <property type="match status" value="1"/>
</dbReference>
<dbReference type="InterPro" id="IPR041685">
    <property type="entry name" value="AAA_GajA/Old/RecF-like"/>
</dbReference>
<dbReference type="EMBL" id="JADCKC010000003">
    <property type="protein sequence ID" value="MBE5038418.1"/>
    <property type="molecule type" value="Genomic_DNA"/>
</dbReference>
<proteinExistence type="predicted"/>
<dbReference type="PANTHER" id="PTHR43581:SF4">
    <property type="entry name" value="ATP_GTP PHOSPHATASE"/>
    <property type="match status" value="1"/>
</dbReference>
<dbReference type="InterPro" id="IPR014555">
    <property type="entry name" value="RecF-like"/>
</dbReference>
<reference evidence="2 3" key="1">
    <citation type="submission" date="2020-10" db="EMBL/GenBank/DDBJ databases">
        <title>ChiBAC.</title>
        <authorList>
            <person name="Zenner C."/>
            <person name="Hitch T.C.A."/>
            <person name="Clavel T."/>
        </authorList>
    </citation>
    <scope>NUCLEOTIDE SEQUENCE [LARGE SCALE GENOMIC DNA]</scope>
    <source>
        <strain evidence="2 3">DSM 109015</strain>
    </source>
</reference>
<protein>
    <submittedName>
        <fullName evidence="2">AAA family ATPase</fullName>
    </submittedName>
</protein>
<dbReference type="Gene3D" id="3.40.50.300">
    <property type="entry name" value="P-loop containing nucleotide triphosphate hydrolases"/>
    <property type="match status" value="1"/>
</dbReference>
<feature type="domain" description="Endonuclease GajA/Old nuclease/RecF-like AAA" evidence="1">
    <location>
        <begin position="1"/>
        <end position="377"/>
    </location>
</feature>
<keyword evidence="3" id="KW-1185">Reference proteome</keyword>
<dbReference type="Pfam" id="PF13175">
    <property type="entry name" value="AAA_15"/>
    <property type="match status" value="1"/>
</dbReference>
<dbReference type="PIRSF" id="PIRSF029347">
    <property type="entry name" value="RecF"/>
    <property type="match status" value="1"/>
</dbReference>
<dbReference type="InterPro" id="IPR027417">
    <property type="entry name" value="P-loop_NTPase"/>
</dbReference>
<dbReference type="PANTHER" id="PTHR43581">
    <property type="entry name" value="ATP/GTP PHOSPHATASE"/>
    <property type="match status" value="1"/>
</dbReference>
<dbReference type="InterPro" id="IPR051396">
    <property type="entry name" value="Bact_Antivir_Def_Nuclease"/>
</dbReference>
<dbReference type="RefSeq" id="WP_193502558.1">
    <property type="nucleotide sequence ID" value="NZ_JADCKC010000003.1"/>
</dbReference>
<evidence type="ECO:0000313" key="3">
    <source>
        <dbReference type="Proteomes" id="UP000768567"/>
    </source>
</evidence>
<dbReference type="Proteomes" id="UP000768567">
    <property type="component" value="Unassembled WGS sequence"/>
</dbReference>
<evidence type="ECO:0000313" key="2">
    <source>
        <dbReference type="EMBL" id="MBE5038418.1"/>
    </source>
</evidence>
<comment type="caution">
    <text evidence="2">The sequence shown here is derived from an EMBL/GenBank/DDBJ whole genome shotgun (WGS) entry which is preliminary data.</text>
</comment>
<accession>A0ABR9R5J3</accession>
<gene>
    <name evidence="2" type="ORF">INF35_11530</name>
</gene>
<evidence type="ECO:0000259" key="1">
    <source>
        <dbReference type="Pfam" id="PF13175"/>
    </source>
</evidence>
<sequence length="445" mass="51433">MILKSLAVGGFKNLSLTKISFDHNTVAVISPNNYGKSNLLEALRFATGFISASPKQRINMMAWTEAIPLTPLLAKTPFEFQMEFEDEKLGEYCFVRYGFSFSWYRDDKTGQRIIDETLEMRPSESVRYSSYLKRDTCQYRKGKSTNAYRNISLDNMVLAIDVLPSIEDLEYKEAIQAIRSFEYRVCDTLDVKEQFQFTPFRIADEDDSHIRFDDEDIPRALFQLKEMFPERYWQFEDAIHSLFPEFSEITIHAHELTATRNQVTHFYAKKDGDENTPDQPIDEEIPFHLKDKVYRVTIKSEYLNQPVNLVTMSTGTKRIFWLLTNIFVASCNNVSCIGVEELETSIHPKMLKNLLEIITDTLESTRIIVSSHSPYLVQYLKPEQLYAGASIHRGVAQFYRVSTSKVKKLLAAARSYDLTVGEYLFELMSGGETSLETLRNYLEGF</sequence>
<name>A0ABR9R5J3_9FIRM</name>
<organism evidence="2 3">
    <name type="scientific">Gemmiger gallinarum</name>
    <dbReference type="NCBI Taxonomy" id="2779354"/>
    <lineage>
        <taxon>Bacteria</taxon>
        <taxon>Bacillati</taxon>
        <taxon>Bacillota</taxon>
        <taxon>Clostridia</taxon>
        <taxon>Eubacteriales</taxon>
        <taxon>Gemmiger</taxon>
    </lineage>
</organism>